<keyword evidence="3" id="KW-1185">Reference proteome</keyword>
<feature type="transmembrane region" description="Helical" evidence="1">
    <location>
        <begin position="47"/>
        <end position="66"/>
    </location>
</feature>
<name>A0ABS4XMB7_GLUPR</name>
<keyword evidence="1" id="KW-0812">Transmembrane</keyword>
<comment type="caution">
    <text evidence="2">The sequence shown here is derived from an EMBL/GenBank/DDBJ whole genome shotgun (WGS) entry which is preliminary data.</text>
</comment>
<keyword evidence="1" id="KW-1133">Transmembrane helix</keyword>
<feature type="transmembrane region" description="Helical" evidence="1">
    <location>
        <begin position="87"/>
        <end position="104"/>
    </location>
</feature>
<evidence type="ECO:0000313" key="2">
    <source>
        <dbReference type="EMBL" id="MBP2397653.1"/>
    </source>
</evidence>
<evidence type="ECO:0000256" key="1">
    <source>
        <dbReference type="SAM" id="Phobius"/>
    </source>
</evidence>
<dbReference type="EMBL" id="JAGIOJ010000001">
    <property type="protein sequence ID" value="MBP2397653.1"/>
    <property type="molecule type" value="Genomic_DNA"/>
</dbReference>
<gene>
    <name evidence="2" type="ORF">JOF39_000734</name>
</gene>
<keyword evidence="1" id="KW-0472">Membrane</keyword>
<feature type="transmembrane region" description="Helical" evidence="1">
    <location>
        <begin position="12"/>
        <end position="35"/>
    </location>
</feature>
<accession>A0ABS4XMB7</accession>
<sequence>MSTLKPTEKFGLGLYLSLVTLAAGLPVLLGFFTPLWFPQLGAPKNGILLWSPLLTIVFVLVILVLGEISDRIVLKVFNSASKVATQTLQTLLSFVVLLGCYRLVMTEYQAALIASVTATVGYLVLSPVINKMAEKAPRADP</sequence>
<evidence type="ECO:0000313" key="3">
    <source>
        <dbReference type="Proteomes" id="UP001195422"/>
    </source>
</evidence>
<reference evidence="2 3" key="1">
    <citation type="submission" date="2021-03" db="EMBL/GenBank/DDBJ databases">
        <title>Sequencing the genomes of 1000 actinobacteria strains.</title>
        <authorList>
            <person name="Klenk H.-P."/>
        </authorList>
    </citation>
    <scope>NUCLEOTIDE SEQUENCE [LARGE SCALE GENOMIC DNA]</scope>
    <source>
        <strain evidence="2 3">DSM 20168</strain>
    </source>
</reference>
<protein>
    <submittedName>
        <fullName evidence="2">Uncharacterized protein</fullName>
    </submittedName>
</protein>
<dbReference type="Proteomes" id="UP001195422">
    <property type="component" value="Unassembled WGS sequence"/>
</dbReference>
<dbReference type="RefSeq" id="WP_188950165.1">
    <property type="nucleotide sequence ID" value="NZ_BMPH01000021.1"/>
</dbReference>
<feature type="transmembrane region" description="Helical" evidence="1">
    <location>
        <begin position="110"/>
        <end position="129"/>
    </location>
</feature>
<organism evidence="2 3">
    <name type="scientific">Glutamicibacter protophormiae</name>
    <name type="common">Brevibacterium protophormiae</name>
    <dbReference type="NCBI Taxonomy" id="37930"/>
    <lineage>
        <taxon>Bacteria</taxon>
        <taxon>Bacillati</taxon>
        <taxon>Actinomycetota</taxon>
        <taxon>Actinomycetes</taxon>
        <taxon>Micrococcales</taxon>
        <taxon>Micrococcaceae</taxon>
        <taxon>Glutamicibacter</taxon>
    </lineage>
</organism>
<proteinExistence type="predicted"/>